<feature type="transmembrane region" description="Helical" evidence="1">
    <location>
        <begin position="7"/>
        <end position="24"/>
    </location>
</feature>
<feature type="transmembrane region" description="Helical" evidence="1">
    <location>
        <begin position="68"/>
        <end position="94"/>
    </location>
</feature>
<dbReference type="AlphaFoldDB" id="A0A839AMU0"/>
<accession>A0A839AMU0</accession>
<protein>
    <submittedName>
        <fullName evidence="2">Uncharacterized protein</fullName>
    </submittedName>
</protein>
<name>A0A839AMU0_9FLAO</name>
<dbReference type="EMBL" id="JACGLS010000001">
    <property type="protein sequence ID" value="MBA6155494.1"/>
    <property type="molecule type" value="Genomic_DNA"/>
</dbReference>
<keyword evidence="1" id="KW-0812">Transmembrane</keyword>
<keyword evidence="1" id="KW-0472">Membrane</keyword>
<evidence type="ECO:0000256" key="1">
    <source>
        <dbReference type="SAM" id="Phobius"/>
    </source>
</evidence>
<keyword evidence="1" id="KW-1133">Transmembrane helix</keyword>
<feature type="transmembrane region" description="Helical" evidence="1">
    <location>
        <begin position="36"/>
        <end position="56"/>
    </location>
</feature>
<reference evidence="2 3" key="1">
    <citation type="submission" date="2020-07" db="EMBL/GenBank/DDBJ databases">
        <title>Bacterium isolated from marine sediment.</title>
        <authorList>
            <person name="Shang D."/>
            <person name="Du Z.-J."/>
        </authorList>
    </citation>
    <scope>NUCLEOTIDE SEQUENCE [LARGE SCALE GENOMIC DNA]</scope>
    <source>
        <strain evidence="2 3">S7007</strain>
    </source>
</reference>
<evidence type="ECO:0000313" key="3">
    <source>
        <dbReference type="Proteomes" id="UP000563906"/>
    </source>
</evidence>
<dbReference type="RefSeq" id="WP_182123993.1">
    <property type="nucleotide sequence ID" value="NZ_JACGLS010000001.1"/>
</dbReference>
<sequence>MKKKSKANNIWGTIPLIIICLFLIDVSKLKNTPDFIYYFSGSIIFIISNFAWIYYLRGTKWFLEIKSILLYLLAIMISSIPLSFGLIILFNAFIKYYDFENEIIIKEKCLVTHVSSGKNASLSYKFRGEIFQTKNYYYQDYKNCGYNKNECYIILTLKEKPFGMFYEINIDKWNDFDSNLK</sequence>
<proteinExistence type="predicted"/>
<comment type="caution">
    <text evidence="2">The sequence shown here is derived from an EMBL/GenBank/DDBJ whole genome shotgun (WGS) entry which is preliminary data.</text>
</comment>
<dbReference type="Proteomes" id="UP000563906">
    <property type="component" value="Unassembled WGS sequence"/>
</dbReference>
<organism evidence="2 3">
    <name type="scientific">Tenacibaculum pelagium</name>
    <dbReference type="NCBI Taxonomy" id="2759527"/>
    <lineage>
        <taxon>Bacteria</taxon>
        <taxon>Pseudomonadati</taxon>
        <taxon>Bacteroidota</taxon>
        <taxon>Flavobacteriia</taxon>
        <taxon>Flavobacteriales</taxon>
        <taxon>Flavobacteriaceae</taxon>
        <taxon>Tenacibaculum</taxon>
    </lineage>
</organism>
<evidence type="ECO:0000313" key="2">
    <source>
        <dbReference type="EMBL" id="MBA6155494.1"/>
    </source>
</evidence>
<gene>
    <name evidence="2" type="ORF">H3Z83_03015</name>
</gene>
<keyword evidence="3" id="KW-1185">Reference proteome</keyword>